<keyword evidence="3" id="KW-1185">Reference proteome</keyword>
<evidence type="ECO:0000256" key="1">
    <source>
        <dbReference type="SAM" id="SignalP"/>
    </source>
</evidence>
<dbReference type="KEGG" id="doe:DENOEST_1003"/>
<evidence type="ECO:0000313" key="2">
    <source>
        <dbReference type="EMBL" id="CAB1368168.1"/>
    </source>
</evidence>
<feature type="signal peptide" evidence="1">
    <location>
        <begin position="1"/>
        <end position="24"/>
    </location>
</feature>
<keyword evidence="1" id="KW-0732">Signal</keyword>
<dbReference type="Proteomes" id="UP000515733">
    <property type="component" value="Chromosome"/>
</dbReference>
<organism evidence="2 3">
    <name type="scientific">Denitratisoma oestradiolicum</name>
    <dbReference type="NCBI Taxonomy" id="311182"/>
    <lineage>
        <taxon>Bacteria</taxon>
        <taxon>Pseudomonadati</taxon>
        <taxon>Pseudomonadota</taxon>
        <taxon>Betaproteobacteria</taxon>
        <taxon>Nitrosomonadales</taxon>
        <taxon>Sterolibacteriaceae</taxon>
        <taxon>Denitratisoma</taxon>
    </lineage>
</organism>
<name>A0A6S6Y6L7_9PROT</name>
<dbReference type="AlphaFoldDB" id="A0A6S6Y6L7"/>
<feature type="chain" id="PRO_5027650101" evidence="1">
    <location>
        <begin position="25"/>
        <end position="117"/>
    </location>
</feature>
<gene>
    <name evidence="2" type="ORF">DENOEST_1003</name>
</gene>
<sequence length="117" mass="13046">MGITRMNRRLAIVGLLSLAFCAIANDEYRDRDFEAIAQAELRGRLAKGEKPIYCGSLGYLNDGLAVDGWSFFFERDNQRLVSACAGACMVVRASQRSVCERLCPPPEWRNNNCPAAR</sequence>
<accession>A0A6S6Y6L7</accession>
<protein>
    <submittedName>
        <fullName evidence="2">Uncharacterized protein</fullName>
    </submittedName>
</protein>
<proteinExistence type="predicted"/>
<dbReference type="EMBL" id="LR778301">
    <property type="protein sequence ID" value="CAB1368168.1"/>
    <property type="molecule type" value="Genomic_DNA"/>
</dbReference>
<evidence type="ECO:0000313" key="3">
    <source>
        <dbReference type="Proteomes" id="UP000515733"/>
    </source>
</evidence>
<reference evidence="2 3" key="1">
    <citation type="submission" date="2020-03" db="EMBL/GenBank/DDBJ databases">
        <authorList>
            <consortium name="Genoscope - CEA"/>
            <person name="William W."/>
        </authorList>
    </citation>
    <scope>NUCLEOTIDE SEQUENCE [LARGE SCALE GENOMIC DNA]</scope>
    <source>
        <strain evidence="3">DSM 16959</strain>
    </source>
</reference>